<dbReference type="PANTHER" id="PTHR23523">
    <property type="match status" value="1"/>
</dbReference>
<dbReference type="PANTHER" id="PTHR23523:SF2">
    <property type="entry name" value="2-NITROIMIDAZOLE TRANSPORTER"/>
    <property type="match status" value="1"/>
</dbReference>
<dbReference type="Proteomes" id="UP001596191">
    <property type="component" value="Unassembled WGS sequence"/>
</dbReference>
<evidence type="ECO:0000256" key="5">
    <source>
        <dbReference type="ARBA" id="ARBA00023136"/>
    </source>
</evidence>
<feature type="transmembrane region" description="Helical" evidence="6">
    <location>
        <begin position="362"/>
        <end position="384"/>
    </location>
</feature>
<evidence type="ECO:0000256" key="3">
    <source>
        <dbReference type="ARBA" id="ARBA00022692"/>
    </source>
</evidence>
<gene>
    <name evidence="8" type="ORF">ACFQET_03910</name>
</gene>
<sequence>MSDSKRRWFLIGMMLIAANLRLPITIIPPLLPAIERDLGLPSSMAGLITSIPLVTFAICSPIIVKIAQRWGNELTVFGLFTLLVIGSYVRIIPTTLALFLGTFLVGIGIDSGNVLVPALIKDHMPTQLRLGMSLYTLSMLLVGAIGTAVAGLLISHTSFGVTQGLLATISIVALVAWVPNLRANQRDTDPDHPIERPHYHSVWTQRQGWLITLFFGLQSLVYYAIITWLPAILTTHGVSTIAASNLLTLLQLSGLPLSFMVPLLYGQRHGVTILLGIMSLGYVIAPLSLIIHTQSLVILTITALVIGFGSGAAFNLAILFFTEKTTNPYQTAAVSGMAQSAGYLLAAFGPLVFGFIHGFTQSWVLVLAIMAACAVALTATGVLIQRHGSITE</sequence>
<feature type="transmembrane region" description="Helical" evidence="6">
    <location>
        <begin position="297"/>
        <end position="321"/>
    </location>
</feature>
<proteinExistence type="predicted"/>
<feature type="transmembrane region" description="Helical" evidence="6">
    <location>
        <begin position="7"/>
        <end position="27"/>
    </location>
</feature>
<organism evidence="8 9">
    <name type="scientific">Levilactobacillus tangyuanensis</name>
    <dbReference type="NCBI Taxonomy" id="2486021"/>
    <lineage>
        <taxon>Bacteria</taxon>
        <taxon>Bacillati</taxon>
        <taxon>Bacillota</taxon>
        <taxon>Bacilli</taxon>
        <taxon>Lactobacillales</taxon>
        <taxon>Lactobacillaceae</taxon>
        <taxon>Levilactobacillus</taxon>
    </lineage>
</organism>
<dbReference type="CDD" id="cd17339">
    <property type="entry name" value="MFS_NIMT_CynX_like"/>
    <property type="match status" value="1"/>
</dbReference>
<dbReference type="InterPro" id="IPR036259">
    <property type="entry name" value="MFS_trans_sf"/>
</dbReference>
<feature type="transmembrane region" description="Helical" evidence="6">
    <location>
        <begin position="271"/>
        <end position="291"/>
    </location>
</feature>
<evidence type="ECO:0000256" key="2">
    <source>
        <dbReference type="ARBA" id="ARBA00022448"/>
    </source>
</evidence>
<feature type="transmembrane region" description="Helical" evidence="6">
    <location>
        <begin position="47"/>
        <end position="67"/>
    </location>
</feature>
<dbReference type="Gene3D" id="1.20.1250.20">
    <property type="entry name" value="MFS general substrate transporter like domains"/>
    <property type="match status" value="1"/>
</dbReference>
<feature type="transmembrane region" description="Helical" evidence="6">
    <location>
        <begin position="333"/>
        <end position="356"/>
    </location>
</feature>
<evidence type="ECO:0000259" key="7">
    <source>
        <dbReference type="PROSITE" id="PS50850"/>
    </source>
</evidence>
<keyword evidence="9" id="KW-1185">Reference proteome</keyword>
<feature type="transmembrane region" description="Helical" evidence="6">
    <location>
        <begin position="98"/>
        <end position="120"/>
    </location>
</feature>
<protein>
    <submittedName>
        <fullName evidence="8">CynX/NimT family MFS transporter</fullName>
    </submittedName>
</protein>
<dbReference type="Pfam" id="PF07690">
    <property type="entry name" value="MFS_1"/>
    <property type="match status" value="1"/>
</dbReference>
<feature type="transmembrane region" description="Helical" evidence="6">
    <location>
        <begin position="208"/>
        <end position="229"/>
    </location>
</feature>
<evidence type="ECO:0000313" key="9">
    <source>
        <dbReference type="Proteomes" id="UP001596191"/>
    </source>
</evidence>
<feature type="transmembrane region" description="Helical" evidence="6">
    <location>
        <begin position="160"/>
        <end position="178"/>
    </location>
</feature>
<evidence type="ECO:0000256" key="6">
    <source>
        <dbReference type="SAM" id="Phobius"/>
    </source>
</evidence>
<dbReference type="PROSITE" id="PS50850">
    <property type="entry name" value="MFS"/>
    <property type="match status" value="1"/>
</dbReference>
<evidence type="ECO:0000313" key="8">
    <source>
        <dbReference type="EMBL" id="MFC6274657.1"/>
    </source>
</evidence>
<name>A0ABW1TNE1_9LACO</name>
<dbReference type="RefSeq" id="WP_225417583.1">
    <property type="nucleotide sequence ID" value="NZ_JBHSSJ010000003.1"/>
</dbReference>
<feature type="transmembrane region" description="Helical" evidence="6">
    <location>
        <begin position="241"/>
        <end position="264"/>
    </location>
</feature>
<feature type="domain" description="Major facilitator superfamily (MFS) profile" evidence="7">
    <location>
        <begin position="9"/>
        <end position="388"/>
    </location>
</feature>
<dbReference type="InterPro" id="IPR020846">
    <property type="entry name" value="MFS_dom"/>
</dbReference>
<feature type="transmembrane region" description="Helical" evidence="6">
    <location>
        <begin position="132"/>
        <end position="154"/>
    </location>
</feature>
<keyword evidence="3 6" id="KW-0812">Transmembrane</keyword>
<keyword evidence="4 6" id="KW-1133">Transmembrane helix</keyword>
<evidence type="ECO:0000256" key="1">
    <source>
        <dbReference type="ARBA" id="ARBA00004651"/>
    </source>
</evidence>
<dbReference type="InterPro" id="IPR052524">
    <property type="entry name" value="MFS_Cyanate_Porter"/>
</dbReference>
<comment type="subcellular location">
    <subcellularLocation>
        <location evidence="1">Cell membrane</location>
        <topology evidence="1">Multi-pass membrane protein</topology>
    </subcellularLocation>
</comment>
<reference evidence="9" key="1">
    <citation type="journal article" date="2019" name="Int. J. Syst. Evol. Microbiol.">
        <title>The Global Catalogue of Microorganisms (GCM) 10K type strain sequencing project: providing services to taxonomists for standard genome sequencing and annotation.</title>
        <authorList>
            <consortium name="The Broad Institute Genomics Platform"/>
            <consortium name="The Broad Institute Genome Sequencing Center for Infectious Disease"/>
            <person name="Wu L."/>
            <person name="Ma J."/>
        </authorList>
    </citation>
    <scope>NUCLEOTIDE SEQUENCE [LARGE SCALE GENOMIC DNA]</scope>
    <source>
        <strain evidence="9">CCM 8907</strain>
    </source>
</reference>
<keyword evidence="5 6" id="KW-0472">Membrane</keyword>
<feature type="transmembrane region" description="Helical" evidence="6">
    <location>
        <begin position="74"/>
        <end position="92"/>
    </location>
</feature>
<dbReference type="EMBL" id="JBHSSJ010000003">
    <property type="protein sequence ID" value="MFC6274657.1"/>
    <property type="molecule type" value="Genomic_DNA"/>
</dbReference>
<dbReference type="SUPFAM" id="SSF103473">
    <property type="entry name" value="MFS general substrate transporter"/>
    <property type="match status" value="1"/>
</dbReference>
<dbReference type="InterPro" id="IPR011701">
    <property type="entry name" value="MFS"/>
</dbReference>
<comment type="caution">
    <text evidence="8">The sequence shown here is derived from an EMBL/GenBank/DDBJ whole genome shotgun (WGS) entry which is preliminary data.</text>
</comment>
<keyword evidence="2" id="KW-0813">Transport</keyword>
<evidence type="ECO:0000256" key="4">
    <source>
        <dbReference type="ARBA" id="ARBA00022989"/>
    </source>
</evidence>
<accession>A0ABW1TNE1</accession>